<reference evidence="1 2" key="1">
    <citation type="submission" date="2017-09" db="EMBL/GenBank/DDBJ databases">
        <title>Large-scale bioinformatics analysis of Bacillus genomes uncovers conserved roles of natural products in bacterial physiology.</title>
        <authorList>
            <consortium name="Agbiome Team Llc"/>
            <person name="Bleich R.M."/>
            <person name="Grubbs K.J."/>
            <person name="Santa Maria K.C."/>
            <person name="Allen S.E."/>
            <person name="Farag S."/>
            <person name="Shank E.A."/>
            <person name="Bowers A."/>
        </authorList>
    </citation>
    <scope>NUCLEOTIDE SEQUENCE [LARGE SCALE GENOMIC DNA]</scope>
    <source>
        <strain evidence="1 2">AFS083043</strain>
    </source>
</reference>
<name>A0A2B0LNS7_BACCE</name>
<evidence type="ECO:0000313" key="2">
    <source>
        <dbReference type="Proteomes" id="UP000242656"/>
    </source>
</evidence>
<feature type="non-terminal residue" evidence="1">
    <location>
        <position position="1"/>
    </location>
</feature>
<comment type="caution">
    <text evidence="1">The sequence shown here is derived from an EMBL/GenBank/DDBJ whole genome shotgun (WGS) entry which is preliminary data.</text>
</comment>
<dbReference type="Proteomes" id="UP000242656">
    <property type="component" value="Unassembled WGS sequence"/>
</dbReference>
<evidence type="ECO:0000313" key="1">
    <source>
        <dbReference type="EMBL" id="PFK33557.1"/>
    </source>
</evidence>
<protein>
    <submittedName>
        <fullName evidence="1">Transposase</fullName>
    </submittedName>
</protein>
<organism evidence="1 2">
    <name type="scientific">Bacillus cereus</name>
    <dbReference type="NCBI Taxonomy" id="1396"/>
    <lineage>
        <taxon>Bacteria</taxon>
        <taxon>Bacillati</taxon>
        <taxon>Bacillota</taxon>
        <taxon>Bacilli</taxon>
        <taxon>Bacillales</taxon>
        <taxon>Bacillaceae</taxon>
        <taxon>Bacillus</taxon>
        <taxon>Bacillus cereus group</taxon>
    </lineage>
</organism>
<proteinExistence type="predicted"/>
<dbReference type="AlphaFoldDB" id="A0A2B0LNS7"/>
<sequence length="35" mass="4006">FKCKNCQYQSNDDRIGAMNLHRKGIEHIGVVTTEV</sequence>
<dbReference type="EMBL" id="NUWN01000076">
    <property type="protein sequence ID" value="PFK33557.1"/>
    <property type="molecule type" value="Genomic_DNA"/>
</dbReference>
<gene>
    <name evidence="1" type="ORF">COI93_18115</name>
</gene>
<accession>A0A2B0LNS7</accession>